<accession>A0A542UI90</accession>
<evidence type="ECO:0000256" key="1">
    <source>
        <dbReference type="ARBA" id="ARBA00022527"/>
    </source>
</evidence>
<dbReference type="Proteomes" id="UP000318103">
    <property type="component" value="Unassembled WGS sequence"/>
</dbReference>
<evidence type="ECO:0000313" key="3">
    <source>
        <dbReference type="EMBL" id="TQK98772.1"/>
    </source>
</evidence>
<dbReference type="InterPro" id="IPR036890">
    <property type="entry name" value="HATPase_C_sf"/>
</dbReference>
<dbReference type="OrthoDB" id="3211521at2"/>
<dbReference type="SUPFAM" id="SSF55874">
    <property type="entry name" value="ATPase domain of HSP90 chaperone/DNA topoisomerase II/histidine kinase"/>
    <property type="match status" value="1"/>
</dbReference>
<gene>
    <name evidence="3" type="ORF">FB563_3815</name>
</gene>
<sequence>MNCIVCMSRKPWDLPFLAVPQEVAALRRVLRLHLEVWRLPEVTDVAQLCVSELVSNVINHVGLETPTTLAVSMSGSYLRIEVHDPDSRALPTLVQAGLGSESGRGVVLVDAVADRWGVELRADRKVTWCELDTGLPSVCVHTVRPLTTGVDELLNGYRAKKVPNVIGAGSDPLTLAAAEEAAIDIIADLLRWMQAHGRNADDVLDRAQTHFEAEAERFNR</sequence>
<name>A0A542UI90_9ACTN</name>
<dbReference type="CDD" id="cd16936">
    <property type="entry name" value="HATPase_RsbW-like"/>
    <property type="match status" value="1"/>
</dbReference>
<reference evidence="3 4" key="1">
    <citation type="submission" date="2019-06" db="EMBL/GenBank/DDBJ databases">
        <title>Sequencing the genomes of 1000 actinobacteria strains.</title>
        <authorList>
            <person name="Klenk H.-P."/>
        </authorList>
    </citation>
    <scope>NUCLEOTIDE SEQUENCE [LARGE SCALE GENOMIC DNA]</scope>
    <source>
        <strain evidence="3 4">DSM 41929</strain>
    </source>
</reference>
<evidence type="ECO:0000313" key="4">
    <source>
        <dbReference type="Proteomes" id="UP000318103"/>
    </source>
</evidence>
<evidence type="ECO:0000259" key="2">
    <source>
        <dbReference type="Pfam" id="PF13581"/>
    </source>
</evidence>
<dbReference type="RefSeq" id="WP_055706859.1">
    <property type="nucleotide sequence ID" value="NZ_JBPJFI010000001.1"/>
</dbReference>
<dbReference type="InterPro" id="IPR050267">
    <property type="entry name" value="Anti-sigma-factor_SerPK"/>
</dbReference>
<dbReference type="AlphaFoldDB" id="A0A542UI90"/>
<dbReference type="Pfam" id="PF13581">
    <property type="entry name" value="HATPase_c_2"/>
    <property type="match status" value="1"/>
</dbReference>
<keyword evidence="1" id="KW-0723">Serine/threonine-protein kinase</keyword>
<keyword evidence="4" id="KW-1185">Reference proteome</keyword>
<comment type="caution">
    <text evidence="3">The sequence shown here is derived from an EMBL/GenBank/DDBJ whole genome shotgun (WGS) entry which is preliminary data.</text>
</comment>
<feature type="domain" description="Histidine kinase/HSP90-like ATPase" evidence="2">
    <location>
        <begin position="18"/>
        <end position="122"/>
    </location>
</feature>
<dbReference type="InterPro" id="IPR003594">
    <property type="entry name" value="HATPase_dom"/>
</dbReference>
<organism evidence="3 4">
    <name type="scientific">Streptomyces puniciscabiei</name>
    <dbReference type="NCBI Taxonomy" id="164348"/>
    <lineage>
        <taxon>Bacteria</taxon>
        <taxon>Bacillati</taxon>
        <taxon>Actinomycetota</taxon>
        <taxon>Actinomycetes</taxon>
        <taxon>Kitasatosporales</taxon>
        <taxon>Streptomycetaceae</taxon>
        <taxon>Streptomyces</taxon>
    </lineage>
</organism>
<keyword evidence="1" id="KW-0418">Kinase</keyword>
<proteinExistence type="predicted"/>
<dbReference type="PANTHER" id="PTHR35526:SF3">
    <property type="entry name" value="ANTI-SIGMA-F FACTOR RSBW"/>
    <property type="match status" value="1"/>
</dbReference>
<protein>
    <submittedName>
        <fullName evidence="3">Anti-sigma regulatory factor (Ser/Thr protein kinase)</fullName>
    </submittedName>
</protein>
<dbReference type="GO" id="GO:0004674">
    <property type="term" value="F:protein serine/threonine kinase activity"/>
    <property type="evidence" value="ECO:0007669"/>
    <property type="project" value="UniProtKB-KW"/>
</dbReference>
<keyword evidence="1" id="KW-0808">Transferase</keyword>
<dbReference type="Gene3D" id="3.30.565.10">
    <property type="entry name" value="Histidine kinase-like ATPase, C-terminal domain"/>
    <property type="match status" value="1"/>
</dbReference>
<dbReference type="EMBL" id="VFNX01000001">
    <property type="protein sequence ID" value="TQK98772.1"/>
    <property type="molecule type" value="Genomic_DNA"/>
</dbReference>
<dbReference type="PANTHER" id="PTHR35526">
    <property type="entry name" value="ANTI-SIGMA-F FACTOR RSBW-RELATED"/>
    <property type="match status" value="1"/>
</dbReference>